<evidence type="ECO:0000256" key="7">
    <source>
        <dbReference type="SAM" id="MobiDB-lite"/>
    </source>
</evidence>
<dbReference type="OrthoDB" id="2804455at2759"/>
<dbReference type="Pfam" id="PF00350">
    <property type="entry name" value="Dynamin_N"/>
    <property type="match status" value="1"/>
</dbReference>
<protein>
    <recommendedName>
        <fullName evidence="8">Dynamin N-terminal domain-containing protein</fullName>
    </recommendedName>
</protein>
<feature type="coiled-coil region" evidence="6">
    <location>
        <begin position="669"/>
        <end position="696"/>
    </location>
</feature>
<keyword evidence="10" id="KW-1185">Reference proteome</keyword>
<proteinExistence type="predicted"/>
<dbReference type="Proteomes" id="UP000007148">
    <property type="component" value="Unassembled WGS sequence"/>
</dbReference>
<name>G4TVD2_SERID</name>
<dbReference type="GO" id="GO:0003924">
    <property type="term" value="F:GTPase activity"/>
    <property type="evidence" value="ECO:0007669"/>
    <property type="project" value="InterPro"/>
</dbReference>
<evidence type="ECO:0000256" key="1">
    <source>
        <dbReference type="ARBA" id="ARBA00004370"/>
    </source>
</evidence>
<dbReference type="InterPro" id="IPR045063">
    <property type="entry name" value="Dynamin_N"/>
</dbReference>
<feature type="domain" description="Dynamin N-terminal" evidence="8">
    <location>
        <begin position="321"/>
        <end position="531"/>
    </location>
</feature>
<evidence type="ECO:0000256" key="4">
    <source>
        <dbReference type="ARBA" id="ARBA00023134"/>
    </source>
</evidence>
<comment type="caution">
    <text evidence="9">The sequence shown here is derived from an EMBL/GenBank/DDBJ whole genome shotgun (WGS) entry which is preliminary data.</text>
</comment>
<evidence type="ECO:0000313" key="9">
    <source>
        <dbReference type="EMBL" id="CCA75275.1"/>
    </source>
</evidence>
<reference evidence="9 10" key="1">
    <citation type="journal article" date="2011" name="PLoS Pathog.">
        <title>Endophytic Life Strategies Decoded by Genome and Transcriptome Analyses of the Mutualistic Root Symbiont Piriformospora indica.</title>
        <authorList>
            <person name="Zuccaro A."/>
            <person name="Lahrmann U."/>
            <person name="Guldener U."/>
            <person name="Langen G."/>
            <person name="Pfiffi S."/>
            <person name="Biedenkopf D."/>
            <person name="Wong P."/>
            <person name="Samans B."/>
            <person name="Grimm C."/>
            <person name="Basiewicz M."/>
            <person name="Murat C."/>
            <person name="Martin F."/>
            <person name="Kogel K.H."/>
        </authorList>
    </citation>
    <scope>NUCLEOTIDE SEQUENCE [LARGE SCALE GENOMIC DNA]</scope>
    <source>
        <strain evidence="9 10">DSM 11827</strain>
    </source>
</reference>
<feature type="compositionally biased region" description="Polar residues" evidence="7">
    <location>
        <begin position="927"/>
        <end position="943"/>
    </location>
</feature>
<dbReference type="PANTHER" id="PTHR10465:SF0">
    <property type="entry name" value="SARCALUMENIN"/>
    <property type="match status" value="1"/>
</dbReference>
<dbReference type="InterPro" id="IPR027094">
    <property type="entry name" value="Mitofusin_fam"/>
</dbReference>
<dbReference type="CDD" id="cd00882">
    <property type="entry name" value="Ras_like_GTPase"/>
    <property type="match status" value="1"/>
</dbReference>
<keyword evidence="4" id="KW-0342">GTP-binding</keyword>
<dbReference type="Gene3D" id="3.40.50.300">
    <property type="entry name" value="P-loop containing nucleotide triphosphate hydrolases"/>
    <property type="match status" value="1"/>
</dbReference>
<keyword evidence="6" id="KW-0175">Coiled coil</keyword>
<evidence type="ECO:0000313" key="10">
    <source>
        <dbReference type="Proteomes" id="UP000007148"/>
    </source>
</evidence>
<organism evidence="9 10">
    <name type="scientific">Serendipita indica (strain DSM 11827)</name>
    <name type="common">Root endophyte fungus</name>
    <name type="synonym">Piriformospora indica</name>
    <dbReference type="NCBI Taxonomy" id="1109443"/>
    <lineage>
        <taxon>Eukaryota</taxon>
        <taxon>Fungi</taxon>
        <taxon>Dikarya</taxon>
        <taxon>Basidiomycota</taxon>
        <taxon>Agaricomycotina</taxon>
        <taxon>Agaricomycetes</taxon>
        <taxon>Sebacinales</taxon>
        <taxon>Serendipitaceae</taxon>
        <taxon>Serendipita</taxon>
    </lineage>
</organism>
<accession>G4TVD2</accession>
<dbReference type="HOGENOM" id="CLU_273207_0_0_1"/>
<dbReference type="GO" id="GO:0016020">
    <property type="term" value="C:membrane"/>
    <property type="evidence" value="ECO:0007669"/>
    <property type="project" value="UniProtKB-SubCell"/>
</dbReference>
<dbReference type="GO" id="GO:0005525">
    <property type="term" value="F:GTP binding"/>
    <property type="evidence" value="ECO:0007669"/>
    <property type="project" value="UniProtKB-KW"/>
</dbReference>
<dbReference type="InParanoid" id="G4TVD2"/>
<dbReference type="GO" id="GO:0007005">
    <property type="term" value="P:mitochondrion organization"/>
    <property type="evidence" value="ECO:0007669"/>
    <property type="project" value="UniProtKB-ARBA"/>
</dbReference>
<evidence type="ECO:0000256" key="3">
    <source>
        <dbReference type="ARBA" id="ARBA00022801"/>
    </source>
</evidence>
<dbReference type="PANTHER" id="PTHR10465">
    <property type="entry name" value="TRANSMEMBRANE GTPASE FZO1"/>
    <property type="match status" value="1"/>
</dbReference>
<evidence type="ECO:0000256" key="6">
    <source>
        <dbReference type="SAM" id="Coils"/>
    </source>
</evidence>
<sequence length="1132" mass="127066">MSHLHSSFEYAVETVDDLQLWCDNAGSVNQVSSLKEALTRLSNEIRRGRDYLSSVSCPDVEKEFFLVCSTPAGAKANEAVVEAVSSAISFLMRVSEVDLGKSKKSIMQYLKLRTKQDTGPTNKGSTPLSDERINEVAITITGHTYRVHETVKDLRRQMEQASKQVTLTRTPSPSPDQFALTKQQLLVSFRSAPFTLSRRTVITSYPLKVLNTPQYISSASNSIINHPCFSDLERTGRAWATEEKTKLLRRDERTSTFEVLNDLSKVAFQHFEDYIDNSFLVLSPPSQGQQTDMVAKLPGLLASIQKVVDDGKRSERSSLRIAVCGPINAGKSTLINILIGRDIVPTSADGCTTWPLVIRHNPNASDGILTVHPGHVNPYLKALRGWGIKGKRDRVVDDEEAALILEQYHNELTKGEREMVDKFLRPEYFIPASSTGAKEIDRTLREIASLLRVCKKLPPDDLRPRPKNPTFPELELNYTRFGLELKDVEFVDLPGYGDKDISDNDLREMYRLVGETCHAVIIVCPALKAILAEVNPKMVGHFVREYMPNKPKMIVSTMAHFRDRNWSEDDQYGLVTVGFKTNDEASANRVYPCTPTLLIGARNLREAYEKGVDYQDAGLLPYTDACRTQLWGARKDSWASVGHGNIIQDLQSITDEAMMDPLPSHLRRLLANEARLQRYQTSLERLKLDLHALVMEQQSIFDASFMDESTLADAKAVVENYRQFADATIQRWISLQETFNGPSRAKLRSQLEEAEKRAMQKLVRTLHNRVAGVSFDQKTNIISFTSGIQATNVMGQVEMDMKVALDDIQAGIVDNVKASAKEAWADRINTLRDFVLDHYEDVASGLESSLQNTIVMELEELSGAHIGQVLRRSVEDKLINKAFAGSQLLDWHKSPYMPRQKAEEAAKEQYIKYRAELKRRAKAGGSASDSPSDEQPTQHHGSIFNSSNEEVLDFLTDTKEVQDGAHAIVEDLPSTARKLSAEDADKLYTDGVNYVGFLVREPVLGTMVQRRDPSKHWSLFKSNSDPCTVNAKDIIEKYDIHLMKPWKKILSDEAWRSLEGALALSSRLGVRTIRDVISAKKKTFEEQEAQCKLPLPRALEEDLILLQSNTMACHGATEEILGSIKSDFKLVS</sequence>
<dbReference type="EMBL" id="CAFZ01000423">
    <property type="protein sequence ID" value="CCA75275.1"/>
    <property type="molecule type" value="Genomic_DNA"/>
</dbReference>
<keyword evidence="3" id="KW-0378">Hydrolase</keyword>
<keyword evidence="2" id="KW-0547">Nucleotide-binding</keyword>
<keyword evidence="5" id="KW-0472">Membrane</keyword>
<feature type="region of interest" description="Disordered" evidence="7">
    <location>
        <begin position="921"/>
        <end position="943"/>
    </location>
</feature>
<dbReference type="SUPFAM" id="SSF52540">
    <property type="entry name" value="P-loop containing nucleoside triphosphate hydrolases"/>
    <property type="match status" value="1"/>
</dbReference>
<evidence type="ECO:0000256" key="2">
    <source>
        <dbReference type="ARBA" id="ARBA00022741"/>
    </source>
</evidence>
<comment type="subcellular location">
    <subcellularLocation>
        <location evidence="1">Membrane</location>
    </subcellularLocation>
</comment>
<gene>
    <name evidence="9" type="ORF">PIIN_09259</name>
</gene>
<evidence type="ECO:0000259" key="8">
    <source>
        <dbReference type="Pfam" id="PF00350"/>
    </source>
</evidence>
<evidence type="ECO:0000256" key="5">
    <source>
        <dbReference type="ARBA" id="ARBA00023136"/>
    </source>
</evidence>
<dbReference type="AlphaFoldDB" id="G4TVD2"/>
<dbReference type="InterPro" id="IPR027417">
    <property type="entry name" value="P-loop_NTPase"/>
</dbReference>